<name>A0A1Y6D3Q1_9GAMM</name>
<evidence type="ECO:0000313" key="2">
    <source>
        <dbReference type="EMBL" id="SMF94585.1"/>
    </source>
</evidence>
<sequence>MPAHRLGIHIAANGFVLMTSENATDTHVFGSKSALLDRLAAILPDPANDAAPAQSPAFREGVAAGTLGLTADNNPYSKPGIGYGDWETGRASAAPHPSAGTAQAGPTASDGPGTHYVQGQEAGLAGRTATDNPHPIGTHAATDWEEGRAAVEAALAY</sequence>
<dbReference type="RefSeq" id="WP_085212078.1">
    <property type="nucleotide sequence ID" value="NZ_FXAM01000001.1"/>
</dbReference>
<accession>A0A1Y6D3Q1</accession>
<reference evidence="2 3" key="1">
    <citation type="submission" date="2016-12" db="EMBL/GenBank/DDBJ databases">
        <authorList>
            <person name="Song W.-J."/>
            <person name="Kurnit D.M."/>
        </authorList>
    </citation>
    <scope>NUCLEOTIDE SEQUENCE [LARGE SCALE GENOMIC DNA]</scope>
    <source>
        <strain evidence="2 3">175</strain>
    </source>
</reference>
<evidence type="ECO:0000313" key="3">
    <source>
        <dbReference type="Proteomes" id="UP000192923"/>
    </source>
</evidence>
<organism evidence="2 3">
    <name type="scientific">Methylomagnum ishizawai</name>
    <dbReference type="NCBI Taxonomy" id="1760988"/>
    <lineage>
        <taxon>Bacteria</taxon>
        <taxon>Pseudomonadati</taxon>
        <taxon>Pseudomonadota</taxon>
        <taxon>Gammaproteobacteria</taxon>
        <taxon>Methylococcales</taxon>
        <taxon>Methylococcaceae</taxon>
        <taxon>Methylomagnum</taxon>
    </lineage>
</organism>
<proteinExistence type="predicted"/>
<feature type="region of interest" description="Disordered" evidence="1">
    <location>
        <begin position="87"/>
        <end position="118"/>
    </location>
</feature>
<keyword evidence="3" id="KW-1185">Reference proteome</keyword>
<protein>
    <submittedName>
        <fullName evidence="2">Uncharacterized protein</fullName>
    </submittedName>
</protein>
<gene>
    <name evidence="2" type="ORF">SAMN02949497_1906</name>
</gene>
<dbReference type="AlphaFoldDB" id="A0A1Y6D3Q1"/>
<dbReference type="STRING" id="1760988.SAMN02949497_1906"/>
<dbReference type="EMBL" id="FXAM01000001">
    <property type="protein sequence ID" value="SMF94585.1"/>
    <property type="molecule type" value="Genomic_DNA"/>
</dbReference>
<evidence type="ECO:0000256" key="1">
    <source>
        <dbReference type="SAM" id="MobiDB-lite"/>
    </source>
</evidence>
<dbReference type="Proteomes" id="UP000192923">
    <property type="component" value="Unassembled WGS sequence"/>
</dbReference>